<comment type="caution">
    <text evidence="2">The sequence shown here is derived from an EMBL/GenBank/DDBJ whole genome shotgun (WGS) entry which is preliminary data.</text>
</comment>
<dbReference type="Proteomes" id="UP000265520">
    <property type="component" value="Unassembled WGS sequence"/>
</dbReference>
<protein>
    <submittedName>
        <fullName evidence="2">Cysteine-rich receptor-like protein kinase</fullName>
    </submittedName>
</protein>
<feature type="domain" description="Reverse transcriptase zinc-binding" evidence="1">
    <location>
        <begin position="44"/>
        <end position="131"/>
    </location>
</feature>
<dbReference type="Pfam" id="PF13966">
    <property type="entry name" value="zf-RVT"/>
    <property type="match status" value="1"/>
</dbReference>
<keyword evidence="3" id="KW-1185">Reference proteome</keyword>
<dbReference type="AlphaFoldDB" id="A0A392MQK0"/>
<keyword evidence="2" id="KW-0418">Kinase</keyword>
<sequence>VLWSWRRSLFQWEEELTEVCEGVILGAVRRIGESDKWQWGNSCYSVKETYTRLSEEEEVDVEWVKEVWNPLIPAKLSILVWRLFQNRLPTKDNLRRRGVHLNSSYLCVGGCGSDENANHIFFNCPMLSIVWKETLKWLGISAAFSEGGLDHLKMFKGLVVGNKKPVQSLVFDAAVVVSHKAVPGMLGSEVIFASSALELLVALARDPIAVAAFSGAFCAF</sequence>
<accession>A0A392MQK0</accession>
<reference evidence="2 3" key="1">
    <citation type="journal article" date="2018" name="Front. Plant Sci.">
        <title>Red Clover (Trifolium pratense) and Zigzag Clover (T. medium) - A Picture of Genomic Similarities and Differences.</title>
        <authorList>
            <person name="Dluhosova J."/>
            <person name="Istvanek J."/>
            <person name="Nedelnik J."/>
            <person name="Repkova J."/>
        </authorList>
    </citation>
    <scope>NUCLEOTIDE SEQUENCE [LARGE SCALE GENOMIC DNA]</scope>
    <source>
        <strain evidence="3">cv. 10/8</strain>
        <tissue evidence="2">Leaf</tissue>
    </source>
</reference>
<evidence type="ECO:0000259" key="1">
    <source>
        <dbReference type="Pfam" id="PF13966"/>
    </source>
</evidence>
<dbReference type="GO" id="GO:0016301">
    <property type="term" value="F:kinase activity"/>
    <property type="evidence" value="ECO:0007669"/>
    <property type="project" value="UniProtKB-KW"/>
</dbReference>
<evidence type="ECO:0000313" key="3">
    <source>
        <dbReference type="Proteomes" id="UP000265520"/>
    </source>
</evidence>
<evidence type="ECO:0000313" key="2">
    <source>
        <dbReference type="EMBL" id="MCH89269.1"/>
    </source>
</evidence>
<organism evidence="2 3">
    <name type="scientific">Trifolium medium</name>
    <dbReference type="NCBI Taxonomy" id="97028"/>
    <lineage>
        <taxon>Eukaryota</taxon>
        <taxon>Viridiplantae</taxon>
        <taxon>Streptophyta</taxon>
        <taxon>Embryophyta</taxon>
        <taxon>Tracheophyta</taxon>
        <taxon>Spermatophyta</taxon>
        <taxon>Magnoliopsida</taxon>
        <taxon>eudicotyledons</taxon>
        <taxon>Gunneridae</taxon>
        <taxon>Pentapetalae</taxon>
        <taxon>rosids</taxon>
        <taxon>fabids</taxon>
        <taxon>Fabales</taxon>
        <taxon>Fabaceae</taxon>
        <taxon>Papilionoideae</taxon>
        <taxon>50 kb inversion clade</taxon>
        <taxon>NPAAA clade</taxon>
        <taxon>Hologalegina</taxon>
        <taxon>IRL clade</taxon>
        <taxon>Trifolieae</taxon>
        <taxon>Trifolium</taxon>
    </lineage>
</organism>
<dbReference type="InterPro" id="IPR026960">
    <property type="entry name" value="RVT-Znf"/>
</dbReference>
<gene>
    <name evidence="2" type="ORF">A2U01_0010163</name>
</gene>
<feature type="non-terminal residue" evidence="2">
    <location>
        <position position="1"/>
    </location>
</feature>
<keyword evidence="2" id="KW-0808">Transferase</keyword>
<proteinExistence type="predicted"/>
<keyword evidence="2" id="KW-0675">Receptor</keyword>
<name>A0A392MQK0_9FABA</name>
<dbReference type="EMBL" id="LXQA010015805">
    <property type="protein sequence ID" value="MCH89269.1"/>
    <property type="molecule type" value="Genomic_DNA"/>
</dbReference>